<feature type="compositionally biased region" description="Polar residues" evidence="1">
    <location>
        <begin position="576"/>
        <end position="599"/>
    </location>
</feature>
<sequence>MGQDGESVPSVPLPPTAPPILDIAAYQTAPPDHFGAGPRPQLLPGENDNMTSAPEPIDKAWRIRIWNVQGEEKQQMATRFCAKQKELRVRIFNPRYGSAADVYSTLPRSPYVVTPTAAFTQTIHSTITKTGNNTAQPIWVTGPGVTGECMLVPVGCYPDASIKNKALIICDVVRDTTTKYAYQCPELERCGPVGKEGDRGTCWFVVRREWSATLPVYAVWYNGPEKTREWNGDGNGFAPPATPIAPPPQAPVAPPANPTGAQRPQFATQPLDPNSPAGAAAAAAMRRNLGDAPPLSDVPKVTGPFFVLPGQYANVNATPSNIFGGNQQQLQIPAPFNIFEQNQQQQQTPAPANIFQQYQQQQQAPAPPQATAPFFIPLAQNTSVDPTPNIFQQNQQQQQQQQQTPAPPIFSFPPPSTGGQTQAQTQQIPTAQPPTQLVKAPRFANVRPAQPLGTKAIFAPVDQNQNSAPQDQQPGTGFARWSTGVDLGATGLGNQQQQQPVNGFGQGLQQPVGGFGQGQQQSVNGYGQQPAASLFTPQPLSQAFNIFGQNAGQAQGQSEYGQQQQPPQAFKAFSQNVGQPQAQTGLSQPQPAASSFTQQPSSAFNAFSQKVGQSQSRPFVFANLGAQNPNHQPIPNDDLEVEDDGNAPAATAQPAAPFGQVFGNQANPSAQAPTNFGGVFGSQANQADQTPKRYGGFANLAEMTAVAQAKGSFGGGFGSQPNQQAQTTGLFGQGFGNQVNPSAQASTPSGRRPAAPFNAPKAPKSMLKKNQNFSNFSHDAEIEGTEPELEDDPDTPIPPIYPGGFGQPSFIGTPAPSALDPAATPAPSIFNFGPPPSNNHNATGNFGQQPGFNNGNNGSFNQQTGFNNGNANFGQAPQGTGFNNGNNVGGFGPPQGSTSSAPFSVHDYGGMEGLEEVPAAGGFQPQFTPVQQPPSTLPPPSFVPPQPPSVRPTTFKPDYPKPAPSPFAQASQDGQTPQPIPNPSTVQQQTPSNTPIVDFVGNLSGTAKQAGAGLNPGRPPRQPLKIGGRPTGRGAGYGARPPGEPFSILEEYEKLKASNGTGKAKQPSGQSSIKPPTGPGFNPFAQPASTPARVPEAPANPQTAAPAPSITKPSCPTVGGVGQSSGQVAPPQIPSGPKNDAFGRPFGQPPPRKTSGPRINPFANIPILGKFGQPSSPQTATAAPAITQPATTSTSGFGQPSNAPGIPSGPVHNPPAGLKAWVTQQTSKYPNRRPSNPQPKQPVVRPTSQTGRPPSAGAVPSGQPRPSTTRPTSSHGKSTASFGQPSSSSGQQVPKSQPSQSQVDNSGSHSNTKPPGGGGMTYATPLSSSGSGNSKATTSLASGQTTLPLPTSSSAPSGFGKSMLEKKRPSTDKSNLVGAGGNPLDDSGDDSDDDKKPKDDRPNGRVPRGKMPKKDELRDPKFRHLVHMYARQIRRVGRDSVLGDYNRYTPRGARIDPFAGPGIGVDGPSTARVLARLSMGGAGSNLTAPPDYYDEELGDSDSVDESADEYTKPEPQKIDGKLPSHDDGLIGTNNSDDDESDGDDSQDPGPDGQAIQVGGFAAKEQSDAEQSNVAQDGTADESAQETGQDKPISQPIEKPHKPRKPRKTSAEIKELRKLSWDENLRRRKASAERKKAKWTEEIAARQAILQQEREAAQKNVAALNARDKQLKAEAEKAAHEKKEAEPARIREAERRKARKLSAERKEEERLAKEKREREKRKHEREIQIKILRQQALENSIKQIMSQPSGEPEAPPSPPRRPGNRFVLTQAPLPQPTNTAQTEEEATDIEDVIEQPEPPQPAQSFFSRMFTQFRTLSGNIVNLPWNPFAFINDVAREYIVPTIRPAPRRQQLPRSTAKTPRVNKSGAITKPGAKRPGENRPRRVNQAPRPLPRTSINPAFRPEVANLSTPRPNALFSPTLARPNATANPPAHRTPGGTGMPGPGPFAVGPDGRFIHSESTCRRRRDDDDDDEENERPKKVSRFNRDQHARFSRIDTPDRLPESGLLDKILAAEHEAKELKAASMLVNTGRELEPKVEEKTQHELKRLGDIRKLKVIPDEVDPFVFGPRRRREVTPKKNDHGADEVTAQVQSLKAPRRNYHEESTLSPSPLKAPPTTPIAPSNSKVPTSHKDVSVFDDHVPNTVPPRHDLYPFYFEATNDAGGKTYTFKDTRVRRRRHKKNSSDTSSSAQHSPNSETTSPSKLKPIVQVVIKKLAPTAKISKLTDEITQTFQPRTPSQTHGKSPRTPPPAPKKPNRVAQIVKSVPIDYGKFEGAALPTPPVTPGPSKRPHSEVTPVTPSRKPARISKPVTPPKTPQPVTPSQTPQKSPRTPPPAPKKPKRVSRPKNVSKIEQAQHVESTESEDEEEQADKPPRRGSRQRTPLKKFENGFITPPSTPAAPVAPKTPVTPKPKFSKTPSRTPPPAPKKVKNPRGRLSSPLSSPTSPKPARPVGRPRRISHIVTRPGYVTPIGRRSPSKRSAFARRLSDKVKEDMEEFMKLEDKY</sequence>
<feature type="compositionally biased region" description="Polar residues" evidence="1">
    <location>
        <begin position="522"/>
        <end position="533"/>
    </location>
</feature>
<feature type="compositionally biased region" description="Basic and acidic residues" evidence="1">
    <location>
        <begin position="1412"/>
        <end position="1422"/>
    </location>
</feature>
<feature type="region of interest" description="Disordered" evidence="1">
    <location>
        <begin position="2160"/>
        <end position="2480"/>
    </location>
</feature>
<comment type="caution">
    <text evidence="2">The sequence shown here is derived from an EMBL/GenBank/DDBJ whole genome shotgun (WGS) entry which is preliminary data.</text>
</comment>
<evidence type="ECO:0000256" key="1">
    <source>
        <dbReference type="SAM" id="MobiDB-lite"/>
    </source>
</evidence>
<reference evidence="2" key="1">
    <citation type="journal article" date="2020" name="Stud. Mycol.">
        <title>101 Dothideomycetes genomes: a test case for predicting lifestyles and emergence of pathogens.</title>
        <authorList>
            <person name="Haridas S."/>
            <person name="Albert R."/>
            <person name="Binder M."/>
            <person name="Bloem J."/>
            <person name="Labutti K."/>
            <person name="Salamov A."/>
            <person name="Andreopoulos B."/>
            <person name="Baker S."/>
            <person name="Barry K."/>
            <person name="Bills G."/>
            <person name="Bluhm B."/>
            <person name="Cannon C."/>
            <person name="Castanera R."/>
            <person name="Culley D."/>
            <person name="Daum C."/>
            <person name="Ezra D."/>
            <person name="Gonzalez J."/>
            <person name="Henrissat B."/>
            <person name="Kuo A."/>
            <person name="Liang C."/>
            <person name="Lipzen A."/>
            <person name="Lutzoni F."/>
            <person name="Magnuson J."/>
            <person name="Mondo S."/>
            <person name="Nolan M."/>
            <person name="Ohm R."/>
            <person name="Pangilinan J."/>
            <person name="Park H.-J."/>
            <person name="Ramirez L."/>
            <person name="Alfaro M."/>
            <person name="Sun H."/>
            <person name="Tritt A."/>
            <person name="Yoshinaga Y."/>
            <person name="Zwiers L.-H."/>
            <person name="Turgeon B."/>
            <person name="Goodwin S."/>
            <person name="Spatafora J."/>
            <person name="Crous P."/>
            <person name="Grigoriev I."/>
        </authorList>
    </citation>
    <scope>NUCLEOTIDE SEQUENCE</scope>
    <source>
        <strain evidence="2">CBS 130266</strain>
    </source>
</reference>
<organism evidence="2 3">
    <name type="scientific">Tothia fuscella</name>
    <dbReference type="NCBI Taxonomy" id="1048955"/>
    <lineage>
        <taxon>Eukaryota</taxon>
        <taxon>Fungi</taxon>
        <taxon>Dikarya</taxon>
        <taxon>Ascomycota</taxon>
        <taxon>Pezizomycotina</taxon>
        <taxon>Dothideomycetes</taxon>
        <taxon>Pleosporomycetidae</taxon>
        <taxon>Venturiales</taxon>
        <taxon>Cylindrosympodiaceae</taxon>
        <taxon>Tothia</taxon>
    </lineage>
</organism>
<feature type="compositionally biased region" description="Low complexity" evidence="1">
    <location>
        <begin position="753"/>
        <end position="764"/>
    </location>
</feature>
<feature type="region of interest" description="Disordered" evidence="1">
    <location>
        <begin position="380"/>
        <end position="432"/>
    </location>
</feature>
<feature type="compositionally biased region" description="Pro residues" evidence="1">
    <location>
        <begin position="405"/>
        <end position="416"/>
    </location>
</feature>
<feature type="region of interest" description="Disordered" evidence="1">
    <location>
        <begin position="1669"/>
        <end position="1787"/>
    </location>
</feature>
<name>A0A9P4U4S1_9PEZI</name>
<dbReference type="Proteomes" id="UP000800235">
    <property type="component" value="Unassembled WGS sequence"/>
</dbReference>
<feature type="compositionally biased region" description="Acidic residues" evidence="1">
    <location>
        <begin position="783"/>
        <end position="794"/>
    </location>
</feature>
<feature type="compositionally biased region" description="Basic and acidic residues" evidence="1">
    <location>
        <begin position="2071"/>
        <end position="2082"/>
    </location>
</feature>
<feature type="compositionally biased region" description="Low complexity" evidence="1">
    <location>
        <begin position="1345"/>
        <end position="1357"/>
    </location>
</feature>
<feature type="compositionally biased region" description="Basic and acidic residues" evidence="1">
    <location>
        <begin position="1974"/>
        <end position="2000"/>
    </location>
</feature>
<feature type="compositionally biased region" description="Pro residues" evidence="1">
    <location>
        <begin position="931"/>
        <end position="950"/>
    </location>
</feature>
<feature type="compositionally biased region" description="Low complexity" evidence="1">
    <location>
        <begin position="1095"/>
        <end position="1108"/>
    </location>
</feature>
<feature type="region of interest" description="Disordered" evidence="1">
    <location>
        <begin position="230"/>
        <end position="283"/>
    </location>
</feature>
<dbReference type="PANTHER" id="PTHR48125:SF10">
    <property type="entry name" value="OS12G0136300 PROTEIN"/>
    <property type="match status" value="1"/>
</dbReference>
<proteinExistence type="predicted"/>
<feature type="compositionally biased region" description="Basic and acidic residues" evidence="1">
    <location>
        <begin position="2127"/>
        <end position="2140"/>
    </location>
</feature>
<gene>
    <name evidence="2" type="ORF">EJ08DRAFT_644507</name>
</gene>
<feature type="compositionally biased region" description="Polar residues" evidence="1">
    <location>
        <begin position="464"/>
        <end position="475"/>
    </location>
</feature>
<feature type="compositionally biased region" description="Polar residues" evidence="1">
    <location>
        <begin position="2181"/>
        <end position="2199"/>
    </location>
</feature>
<feature type="region of interest" description="Disordered" evidence="1">
    <location>
        <begin position="1480"/>
        <end position="1614"/>
    </location>
</feature>
<feature type="compositionally biased region" description="Low complexity" evidence="1">
    <location>
        <begin position="1173"/>
        <end position="1195"/>
    </location>
</feature>
<feature type="region of interest" description="Disordered" evidence="1">
    <location>
        <begin position="715"/>
        <end position="765"/>
    </location>
</feature>
<feature type="compositionally biased region" description="Polar residues" evidence="1">
    <location>
        <begin position="380"/>
        <end position="391"/>
    </location>
</feature>
<feature type="compositionally biased region" description="Basic and acidic residues" evidence="1">
    <location>
        <begin position="1393"/>
        <end position="1403"/>
    </location>
</feature>
<feature type="compositionally biased region" description="Polar residues" evidence="1">
    <location>
        <begin position="1324"/>
        <end position="1344"/>
    </location>
</feature>
<feature type="compositionally biased region" description="Low complexity" evidence="1">
    <location>
        <begin position="843"/>
        <end position="886"/>
    </location>
</feature>
<keyword evidence="3" id="KW-1185">Reference proteome</keyword>
<feature type="compositionally biased region" description="Low complexity" evidence="1">
    <location>
        <begin position="392"/>
        <end position="403"/>
    </location>
</feature>
<feature type="region of interest" description="Disordered" evidence="1">
    <location>
        <begin position="575"/>
        <end position="599"/>
    </location>
</feature>
<feature type="compositionally biased region" description="Basic and acidic residues" evidence="1">
    <location>
        <begin position="1509"/>
        <end position="1528"/>
    </location>
</feature>
<feature type="compositionally biased region" description="Basic and acidic residues" evidence="1">
    <location>
        <begin position="1669"/>
        <end position="1716"/>
    </location>
</feature>
<feature type="compositionally biased region" description="Low complexity" evidence="1">
    <location>
        <begin position="488"/>
        <end position="512"/>
    </location>
</feature>
<feature type="compositionally biased region" description="Polar residues" evidence="1">
    <location>
        <begin position="1222"/>
        <end position="1235"/>
    </location>
</feature>
<feature type="compositionally biased region" description="Low complexity" evidence="1">
    <location>
        <begin position="2317"/>
        <end position="2326"/>
    </location>
</feature>
<feature type="compositionally biased region" description="Pro residues" evidence="1">
    <location>
        <begin position="240"/>
        <end position="257"/>
    </location>
</feature>
<evidence type="ECO:0000313" key="2">
    <source>
        <dbReference type="EMBL" id="KAF2436956.1"/>
    </source>
</evidence>
<feature type="region of interest" description="Disordered" evidence="1">
    <location>
        <begin position="2066"/>
        <end position="2140"/>
    </location>
</feature>
<feature type="compositionally biased region" description="Basic and acidic residues" evidence="1">
    <location>
        <begin position="1952"/>
        <end position="1965"/>
    </location>
</feature>
<feature type="compositionally biased region" description="Low complexity" evidence="1">
    <location>
        <begin position="2395"/>
        <end position="2415"/>
    </location>
</feature>
<feature type="region of interest" description="Disordered" evidence="1">
    <location>
        <begin position="1619"/>
        <end position="1638"/>
    </location>
</feature>
<feature type="compositionally biased region" description="Polar residues" evidence="1">
    <location>
        <begin position="1304"/>
        <end position="1313"/>
    </location>
</feature>
<feature type="compositionally biased region" description="Basic residues" evidence="1">
    <location>
        <begin position="2371"/>
        <end position="2380"/>
    </location>
</feature>
<feature type="compositionally biased region" description="Polar residues" evidence="1">
    <location>
        <begin position="2224"/>
        <end position="2239"/>
    </location>
</feature>
<feature type="compositionally biased region" description="Acidic residues" evidence="1">
    <location>
        <begin position="1492"/>
        <end position="1508"/>
    </location>
</feature>
<feature type="compositionally biased region" description="Polar residues" evidence="1">
    <location>
        <begin position="719"/>
        <end position="749"/>
    </location>
</feature>
<protein>
    <submittedName>
        <fullName evidence="2">Uncharacterized protein</fullName>
    </submittedName>
</protein>
<feature type="compositionally biased region" description="Polar residues" evidence="1">
    <location>
        <begin position="1264"/>
        <end position="1282"/>
    </location>
</feature>
<feature type="region of interest" description="Disordered" evidence="1">
    <location>
        <begin position="1845"/>
        <end position="2000"/>
    </location>
</feature>
<feature type="compositionally biased region" description="Pro residues" evidence="1">
    <location>
        <begin position="2307"/>
        <end position="2316"/>
    </location>
</feature>
<feature type="compositionally biased region" description="Polar residues" evidence="1">
    <location>
        <begin position="259"/>
        <end position="272"/>
    </location>
</feature>
<feature type="compositionally biased region" description="Polar residues" evidence="1">
    <location>
        <begin position="968"/>
        <end position="995"/>
    </location>
</feature>
<dbReference type="EMBL" id="MU007009">
    <property type="protein sequence ID" value="KAF2436956.1"/>
    <property type="molecule type" value="Genomic_DNA"/>
</dbReference>
<accession>A0A9P4U4S1</accession>
<feature type="compositionally biased region" description="Low complexity" evidence="1">
    <location>
        <begin position="2430"/>
        <end position="2440"/>
    </location>
</feature>
<feature type="compositionally biased region" description="Acidic residues" evidence="1">
    <location>
        <begin position="1535"/>
        <end position="1546"/>
    </location>
</feature>
<feature type="region of interest" description="Disordered" evidence="1">
    <location>
        <begin position="464"/>
        <end position="533"/>
    </location>
</feature>
<feature type="compositionally biased region" description="Polar residues" evidence="1">
    <location>
        <begin position="1735"/>
        <end position="1746"/>
    </location>
</feature>
<feature type="compositionally biased region" description="Low complexity" evidence="1">
    <location>
        <begin position="417"/>
        <end position="432"/>
    </location>
</feature>
<evidence type="ECO:0000313" key="3">
    <source>
        <dbReference type="Proteomes" id="UP000800235"/>
    </source>
</evidence>
<feature type="region of interest" description="Disordered" evidence="1">
    <location>
        <begin position="783"/>
        <end position="1423"/>
    </location>
</feature>
<feature type="compositionally biased region" description="Low complexity" evidence="1">
    <location>
        <begin position="1283"/>
        <end position="1303"/>
    </location>
</feature>
<dbReference type="PANTHER" id="PTHR48125">
    <property type="entry name" value="LP07818P1"/>
    <property type="match status" value="1"/>
</dbReference>